<comment type="cofactor">
    <cofactor evidence="5">
        <name>Mg(2+)</name>
        <dbReference type="ChEBI" id="CHEBI:18420"/>
    </cofactor>
</comment>
<dbReference type="InterPro" id="IPR036157">
    <property type="entry name" value="dUTPase-like_sf"/>
</dbReference>
<dbReference type="RefSeq" id="XP_030767527.1">
    <property type="nucleotide sequence ID" value="XM_030911667.1"/>
</dbReference>
<evidence type="ECO:0000256" key="3">
    <source>
        <dbReference type="ARBA" id="ARBA00022801"/>
    </source>
</evidence>
<reference evidence="8" key="1">
    <citation type="submission" date="2025-08" db="UniProtKB">
        <authorList>
            <consortium name="RefSeq"/>
        </authorList>
    </citation>
    <scope>IDENTIFICATION</scope>
    <source>
        <tissue evidence="8">Gonads</tissue>
    </source>
</reference>
<organism evidence="7 8">
    <name type="scientific">Sitophilus oryzae</name>
    <name type="common">Rice weevil</name>
    <name type="synonym">Curculio oryzae</name>
    <dbReference type="NCBI Taxonomy" id="7048"/>
    <lineage>
        <taxon>Eukaryota</taxon>
        <taxon>Metazoa</taxon>
        <taxon>Ecdysozoa</taxon>
        <taxon>Arthropoda</taxon>
        <taxon>Hexapoda</taxon>
        <taxon>Insecta</taxon>
        <taxon>Pterygota</taxon>
        <taxon>Neoptera</taxon>
        <taxon>Endopterygota</taxon>
        <taxon>Coleoptera</taxon>
        <taxon>Polyphaga</taxon>
        <taxon>Cucujiformia</taxon>
        <taxon>Curculionidae</taxon>
        <taxon>Dryophthorinae</taxon>
        <taxon>Sitophilus</taxon>
    </lineage>
</organism>
<dbReference type="SUPFAM" id="SSF51283">
    <property type="entry name" value="dUTPase-like"/>
    <property type="match status" value="1"/>
</dbReference>
<proteinExistence type="inferred from homology"/>
<dbReference type="NCBIfam" id="TIGR00576">
    <property type="entry name" value="dut"/>
    <property type="match status" value="1"/>
</dbReference>
<comment type="pathway">
    <text evidence="1 5">Pyrimidine metabolism; dUMP biosynthesis; dUMP from dCTP (dUTP route): step 2/2.</text>
</comment>
<keyword evidence="7" id="KW-1185">Reference proteome</keyword>
<feature type="domain" description="dUTPase-like" evidence="6">
    <location>
        <begin position="20"/>
        <end position="144"/>
    </location>
</feature>
<dbReference type="InterPro" id="IPR029054">
    <property type="entry name" value="dUTPase-like"/>
</dbReference>
<dbReference type="KEGG" id="soy:115891237"/>
<dbReference type="GO" id="GO:0006226">
    <property type="term" value="P:dUMP biosynthetic process"/>
    <property type="evidence" value="ECO:0007669"/>
    <property type="project" value="UniProtKB-UniRule"/>
</dbReference>
<dbReference type="OrthoDB" id="419889at2759"/>
<dbReference type="CDD" id="cd07557">
    <property type="entry name" value="trimeric_dUTPase"/>
    <property type="match status" value="1"/>
</dbReference>
<evidence type="ECO:0000259" key="6">
    <source>
        <dbReference type="Pfam" id="PF00692"/>
    </source>
</evidence>
<dbReference type="NCBIfam" id="NF001862">
    <property type="entry name" value="PRK00601.1"/>
    <property type="match status" value="1"/>
</dbReference>
<evidence type="ECO:0000256" key="4">
    <source>
        <dbReference type="ARBA" id="ARBA00023080"/>
    </source>
</evidence>
<dbReference type="GeneID" id="115891237"/>
<keyword evidence="5" id="KW-0479">Metal-binding</keyword>
<dbReference type="InterPro" id="IPR008181">
    <property type="entry name" value="dUTPase"/>
</dbReference>
<name>A0A6J2YW76_SITOR</name>
<gene>
    <name evidence="8" type="primary">LOC115891237</name>
</gene>
<dbReference type="GO" id="GO:0046081">
    <property type="term" value="P:dUTP catabolic process"/>
    <property type="evidence" value="ECO:0007669"/>
    <property type="project" value="UniProtKB-UniRule"/>
</dbReference>
<dbReference type="Proteomes" id="UP000504635">
    <property type="component" value="Unplaced"/>
</dbReference>
<dbReference type="PANTHER" id="PTHR11241:SF0">
    <property type="entry name" value="DEOXYURIDINE 5'-TRIPHOSPHATE NUCLEOTIDOHYDROLASE"/>
    <property type="match status" value="1"/>
</dbReference>
<accession>A0A6J2YW76</accession>
<comment type="function">
    <text evidence="5">Involved in nucleotide metabolism via production of dUMP, the immediate precursor of thymidine nucleotides, and decreases the intracellular concentration of dUTP so that uracil cannot be incorporated into DNA.</text>
</comment>
<comment type="catalytic activity">
    <reaction evidence="5">
        <text>dUTP + H2O = dUMP + diphosphate + H(+)</text>
        <dbReference type="Rhea" id="RHEA:10248"/>
        <dbReference type="ChEBI" id="CHEBI:15377"/>
        <dbReference type="ChEBI" id="CHEBI:15378"/>
        <dbReference type="ChEBI" id="CHEBI:33019"/>
        <dbReference type="ChEBI" id="CHEBI:61555"/>
        <dbReference type="ChEBI" id="CHEBI:246422"/>
        <dbReference type="EC" id="3.6.1.23"/>
    </reaction>
</comment>
<dbReference type="EC" id="3.6.1.23" evidence="5"/>
<dbReference type="GO" id="GO:0004170">
    <property type="term" value="F:dUTP diphosphatase activity"/>
    <property type="evidence" value="ECO:0007669"/>
    <property type="project" value="UniProtKB-UniRule"/>
</dbReference>
<dbReference type="GO" id="GO:0000287">
    <property type="term" value="F:magnesium ion binding"/>
    <property type="evidence" value="ECO:0007669"/>
    <property type="project" value="UniProtKB-UniRule"/>
</dbReference>
<dbReference type="InParanoid" id="A0A6J2YW76"/>
<evidence type="ECO:0000256" key="1">
    <source>
        <dbReference type="ARBA" id="ARBA00005142"/>
    </source>
</evidence>
<evidence type="ECO:0000313" key="7">
    <source>
        <dbReference type="Proteomes" id="UP000504635"/>
    </source>
</evidence>
<dbReference type="InterPro" id="IPR033704">
    <property type="entry name" value="dUTPase_trimeric"/>
</dbReference>
<evidence type="ECO:0000256" key="2">
    <source>
        <dbReference type="ARBA" id="ARBA00006581"/>
    </source>
</evidence>
<dbReference type="Pfam" id="PF00692">
    <property type="entry name" value="dUTPase"/>
    <property type="match status" value="1"/>
</dbReference>
<keyword evidence="3 5" id="KW-0378">Hydrolase</keyword>
<dbReference type="Gene3D" id="2.70.40.10">
    <property type="match status" value="1"/>
</dbReference>
<sequence>MMEKRKCLKYVKAIPGAFTPTKGSPRAAGFDLRSVYSITVPARDKALINTGLKFELPSGCYRRIAPRSGLASKNGINVGAGVIDQDYRGIVMVLLFNHSNEDFQVNFEDRIAQLICERIHYPELVEEKELTHTERNTNGFGSTGKLPAHQVWMMAGTAKERKYIPIHEICQIIPNAQKKNILAFHAVTGCDSTSHFATITKKAALKAFNGTACQLLSNLGHSPLTSLSKANAEKFLVQRYKVGKDVSSGDEAKHQLFGVVKRPEALPPTSDAFTS</sequence>
<evidence type="ECO:0000313" key="8">
    <source>
        <dbReference type="RefSeq" id="XP_030767527.1"/>
    </source>
</evidence>
<keyword evidence="5" id="KW-0460">Magnesium</keyword>
<evidence type="ECO:0000256" key="5">
    <source>
        <dbReference type="RuleBase" id="RU367024"/>
    </source>
</evidence>
<keyword evidence="4 5" id="KW-0546">Nucleotide metabolism</keyword>
<dbReference type="PANTHER" id="PTHR11241">
    <property type="entry name" value="DEOXYURIDINE 5'-TRIPHOSPHATE NUCLEOTIDOHYDROLASE"/>
    <property type="match status" value="1"/>
</dbReference>
<dbReference type="AlphaFoldDB" id="A0A6J2YW76"/>
<protein>
    <recommendedName>
        <fullName evidence="5">Deoxyuridine 5'-triphosphate nucleotidohydrolase</fullName>
        <shortName evidence="5">dUTPase</shortName>
        <ecNumber evidence="5">3.6.1.23</ecNumber>
    </recommendedName>
    <alternativeName>
        <fullName evidence="5">dUTP pyrophosphatase</fullName>
    </alternativeName>
</protein>
<comment type="similarity">
    <text evidence="2 5">Belongs to the dUTPase family.</text>
</comment>
<dbReference type="UniPathway" id="UPA00610">
    <property type="reaction ID" value="UER00666"/>
</dbReference>